<dbReference type="EMBL" id="LXQA010110304">
    <property type="protein sequence ID" value="MCI18477.1"/>
    <property type="molecule type" value="Genomic_DNA"/>
</dbReference>
<reference evidence="1 2" key="1">
    <citation type="journal article" date="2018" name="Front. Plant Sci.">
        <title>Red Clover (Trifolium pratense) and Zigzag Clover (T. medium) - A Picture of Genomic Similarities and Differences.</title>
        <authorList>
            <person name="Dluhosova J."/>
            <person name="Istvanek J."/>
            <person name="Nedelnik J."/>
            <person name="Repkova J."/>
        </authorList>
    </citation>
    <scope>NUCLEOTIDE SEQUENCE [LARGE SCALE GENOMIC DNA]</scope>
    <source>
        <strain evidence="2">cv. 10/8</strain>
        <tissue evidence="1">Leaf</tissue>
    </source>
</reference>
<evidence type="ECO:0000313" key="1">
    <source>
        <dbReference type="EMBL" id="MCI18477.1"/>
    </source>
</evidence>
<sequence length="72" mass="8006">MKVVALFVSFPTNIHVFQSDNHSPSYGLRSEQLSVMVAGTRCSEHPSLQGSLILPMFAAGRCSEQYMLKLDF</sequence>
<comment type="caution">
    <text evidence="1">The sequence shown here is derived from an EMBL/GenBank/DDBJ whole genome shotgun (WGS) entry which is preliminary data.</text>
</comment>
<protein>
    <submittedName>
        <fullName evidence="1">Uncharacterized protein</fullName>
    </submittedName>
</protein>
<dbReference type="Proteomes" id="UP000265520">
    <property type="component" value="Unassembled WGS sequence"/>
</dbReference>
<keyword evidence="2" id="KW-1185">Reference proteome</keyword>
<accession>A0A392Q3G0</accession>
<organism evidence="1 2">
    <name type="scientific">Trifolium medium</name>
    <dbReference type="NCBI Taxonomy" id="97028"/>
    <lineage>
        <taxon>Eukaryota</taxon>
        <taxon>Viridiplantae</taxon>
        <taxon>Streptophyta</taxon>
        <taxon>Embryophyta</taxon>
        <taxon>Tracheophyta</taxon>
        <taxon>Spermatophyta</taxon>
        <taxon>Magnoliopsida</taxon>
        <taxon>eudicotyledons</taxon>
        <taxon>Gunneridae</taxon>
        <taxon>Pentapetalae</taxon>
        <taxon>rosids</taxon>
        <taxon>fabids</taxon>
        <taxon>Fabales</taxon>
        <taxon>Fabaceae</taxon>
        <taxon>Papilionoideae</taxon>
        <taxon>50 kb inversion clade</taxon>
        <taxon>NPAAA clade</taxon>
        <taxon>Hologalegina</taxon>
        <taxon>IRL clade</taxon>
        <taxon>Trifolieae</taxon>
        <taxon>Trifolium</taxon>
    </lineage>
</organism>
<name>A0A392Q3G0_9FABA</name>
<evidence type="ECO:0000313" key="2">
    <source>
        <dbReference type="Proteomes" id="UP000265520"/>
    </source>
</evidence>
<dbReference type="AlphaFoldDB" id="A0A392Q3G0"/>
<proteinExistence type="predicted"/>